<feature type="domain" description="Piwi" evidence="3">
    <location>
        <begin position="497"/>
        <end position="796"/>
    </location>
</feature>
<dbReference type="InterPro" id="IPR012337">
    <property type="entry name" value="RNaseH-like_sf"/>
</dbReference>
<dbReference type="SMART" id="SM01163">
    <property type="entry name" value="DUF1785"/>
    <property type="match status" value="1"/>
</dbReference>
<dbReference type="InterPro" id="IPR014811">
    <property type="entry name" value="ArgoL1"/>
</dbReference>
<gene>
    <name evidence="4" type="ORF">FWILDA_LOCUS14097</name>
</gene>
<keyword evidence="5" id="KW-1185">Reference proteome</keyword>
<dbReference type="Pfam" id="PF16487">
    <property type="entry name" value="ArgoMid"/>
    <property type="match status" value="1"/>
</dbReference>
<dbReference type="SUPFAM" id="SSF101690">
    <property type="entry name" value="PAZ domain"/>
    <property type="match status" value="1"/>
</dbReference>
<organism evidence="4 5">
    <name type="scientific">Funneliformis geosporum</name>
    <dbReference type="NCBI Taxonomy" id="1117311"/>
    <lineage>
        <taxon>Eukaryota</taxon>
        <taxon>Fungi</taxon>
        <taxon>Fungi incertae sedis</taxon>
        <taxon>Mucoromycota</taxon>
        <taxon>Glomeromycotina</taxon>
        <taxon>Glomeromycetes</taxon>
        <taxon>Glomerales</taxon>
        <taxon>Glomeraceae</taxon>
        <taxon>Funneliformis</taxon>
    </lineage>
</organism>
<protein>
    <submittedName>
        <fullName evidence="4">7903_t:CDS:1</fullName>
    </submittedName>
</protein>
<dbReference type="SMART" id="SM00950">
    <property type="entry name" value="Piwi"/>
    <property type="match status" value="1"/>
</dbReference>
<dbReference type="Pfam" id="PF08699">
    <property type="entry name" value="ArgoL1"/>
    <property type="match status" value="1"/>
</dbReference>
<dbReference type="PROSITE" id="PS50822">
    <property type="entry name" value="PIWI"/>
    <property type="match status" value="1"/>
</dbReference>
<evidence type="ECO:0000313" key="5">
    <source>
        <dbReference type="Proteomes" id="UP001153678"/>
    </source>
</evidence>
<dbReference type="PANTHER" id="PTHR22891">
    <property type="entry name" value="EUKARYOTIC TRANSLATION INITIATION FACTOR 2C"/>
    <property type="match status" value="1"/>
</dbReference>
<dbReference type="CDD" id="cd02846">
    <property type="entry name" value="PAZ_argonaute_like"/>
    <property type="match status" value="1"/>
</dbReference>
<proteinExistence type="inferred from homology"/>
<dbReference type="Gene3D" id="3.40.50.2300">
    <property type="match status" value="1"/>
</dbReference>
<comment type="caution">
    <text evidence="4">The sequence shown here is derived from an EMBL/GenBank/DDBJ whole genome shotgun (WGS) entry which is preliminary data.</text>
</comment>
<dbReference type="SMART" id="SM00949">
    <property type="entry name" value="PAZ"/>
    <property type="match status" value="1"/>
</dbReference>
<feature type="domain" description="PAZ" evidence="2">
    <location>
        <begin position="212"/>
        <end position="323"/>
    </location>
</feature>
<dbReference type="CDD" id="cd04657">
    <property type="entry name" value="Piwi_ago-like"/>
    <property type="match status" value="1"/>
</dbReference>
<dbReference type="InterPro" id="IPR003100">
    <property type="entry name" value="PAZ_dom"/>
</dbReference>
<dbReference type="SUPFAM" id="SSF53098">
    <property type="entry name" value="Ribonuclease H-like"/>
    <property type="match status" value="1"/>
</dbReference>
<dbReference type="InterPro" id="IPR032472">
    <property type="entry name" value="ArgoL2"/>
</dbReference>
<dbReference type="Pfam" id="PF02171">
    <property type="entry name" value="Piwi"/>
    <property type="match status" value="1"/>
</dbReference>
<dbReference type="Pfam" id="PF02170">
    <property type="entry name" value="PAZ"/>
    <property type="match status" value="1"/>
</dbReference>
<dbReference type="InterPro" id="IPR032473">
    <property type="entry name" value="Argonaute_Mid_dom"/>
</dbReference>
<dbReference type="Gene3D" id="3.30.420.10">
    <property type="entry name" value="Ribonuclease H-like superfamily/Ribonuclease H"/>
    <property type="match status" value="1"/>
</dbReference>
<name>A0A9W4T2B5_9GLOM</name>
<dbReference type="EMBL" id="CAMKVN010005847">
    <property type="protein sequence ID" value="CAI2189473.1"/>
    <property type="molecule type" value="Genomic_DNA"/>
</dbReference>
<comment type="similarity">
    <text evidence="1">Belongs to the argonaute family.</text>
</comment>
<dbReference type="Proteomes" id="UP001153678">
    <property type="component" value="Unassembled WGS sequence"/>
</dbReference>
<evidence type="ECO:0000256" key="1">
    <source>
        <dbReference type="RuleBase" id="RU361178"/>
    </source>
</evidence>
<reference evidence="4" key="1">
    <citation type="submission" date="2022-08" db="EMBL/GenBank/DDBJ databases">
        <authorList>
            <person name="Kallberg Y."/>
            <person name="Tangrot J."/>
            <person name="Rosling A."/>
        </authorList>
    </citation>
    <scope>NUCLEOTIDE SEQUENCE</scope>
    <source>
        <strain evidence="4">Wild A</strain>
    </source>
</reference>
<dbReference type="Pfam" id="PF16486">
    <property type="entry name" value="ArgoN"/>
    <property type="match status" value="1"/>
</dbReference>
<dbReference type="Gene3D" id="2.170.260.10">
    <property type="entry name" value="paz domain"/>
    <property type="match status" value="1"/>
</dbReference>
<dbReference type="InterPro" id="IPR045246">
    <property type="entry name" value="Piwi_ago-like"/>
</dbReference>
<dbReference type="PROSITE" id="PS50821">
    <property type="entry name" value="PAZ"/>
    <property type="match status" value="1"/>
</dbReference>
<dbReference type="InterPro" id="IPR003165">
    <property type="entry name" value="Piwi"/>
</dbReference>
<sequence length="825" mass="94061">MFITKFVERPGLGCAGRPIKVKANFFEVTYLADTKIHHYDVIITPEVPPTLNRRIYSQFEALFAGDIKPVFDGRRNIFTARPLPFGDTDSFDIYPPEDASFSIIRQPPYAFKFIIRKVAVIDMNELHKFLYGNCSLSSNILTGIMALNVLIRHQPFLNCKAIGRSFYTNQISQDCFDGVELWQGYRQSIRPTFTKIMINVDVSATVFHESNDLVLIVTKMLGRNIDDLRVGIKEKDRLKLEKSLKYLKIRIIHRGDGSRRSYKILNLTSTSASNTKFDDGDGRIDVASYFLNTHNRLLRYPFLPCVVIKNKTFLPLEVCEVVEGQHHIRKLNERQSADMMKFSCRPPQHRAYKIRQGLDILNYRQNEYMRQFGLEVSGEMTVVPARVLPAPKIHYHHPFFHDTTSFVTKDGSWNLRDKKFVTGVTLGSWACVAFGYFSIQIIQCFIRELVITCQDTGMNIQNMHPPIMQGNPQGNIEEILKQAWLKAGNTSKSHPQLILCILPNAGVPLYAEIKRVCDTIIGVATQCVQSKVVFQAKKQHCANLCLKINVKLGGMNSFIEPSQIPFVSQRPTIIMGASVTHPADESRPSIAALCASMDAKAYRYAASIRIQAGRQAIISDLAGMVKELLETFYQTCKVKPVRILFYRNGVSEDQFEQVFDLEIEAVRNACRSLDANYKPTITFVVAQKRHHVRFFPTDKKDSDRTGNCLIGTVIESTIAHPFEFDFYLQSHAGLQGTSRSTHYHVLCDENRFTPDSLQTLTYNLCYSFVRCTRAVSIVPPVYYARLACSRSMFHLRCENWSDPDSGSAYFYIVAHSRLQNVMYFI</sequence>
<evidence type="ECO:0000259" key="2">
    <source>
        <dbReference type="PROSITE" id="PS50821"/>
    </source>
</evidence>
<accession>A0A9W4T2B5</accession>
<evidence type="ECO:0000313" key="4">
    <source>
        <dbReference type="EMBL" id="CAI2189473.1"/>
    </source>
</evidence>
<dbReference type="InterPro" id="IPR032474">
    <property type="entry name" value="Argonaute_N"/>
</dbReference>
<dbReference type="AlphaFoldDB" id="A0A9W4T2B5"/>
<dbReference type="Pfam" id="PF16488">
    <property type="entry name" value="ArgoL2"/>
    <property type="match status" value="1"/>
</dbReference>
<dbReference type="OrthoDB" id="10252740at2759"/>
<dbReference type="GO" id="GO:0003723">
    <property type="term" value="F:RNA binding"/>
    <property type="evidence" value="ECO:0007669"/>
    <property type="project" value="InterPro"/>
</dbReference>
<evidence type="ECO:0000259" key="3">
    <source>
        <dbReference type="PROSITE" id="PS50822"/>
    </source>
</evidence>
<dbReference type="InterPro" id="IPR036397">
    <property type="entry name" value="RNaseH_sf"/>
</dbReference>
<dbReference type="InterPro" id="IPR036085">
    <property type="entry name" value="PAZ_dom_sf"/>
</dbReference>